<evidence type="ECO:0000313" key="2">
    <source>
        <dbReference type="Proteomes" id="UP000660380"/>
    </source>
</evidence>
<dbReference type="Proteomes" id="UP000660380">
    <property type="component" value="Unassembled WGS sequence"/>
</dbReference>
<accession>A0ABR8GYA3</accession>
<comment type="caution">
    <text evidence="1">The sequence shown here is derived from an EMBL/GenBank/DDBJ whole genome shotgun (WGS) entry which is preliminary data.</text>
</comment>
<dbReference type="EMBL" id="JACJTA010000083">
    <property type="protein sequence ID" value="MBD2608110.1"/>
    <property type="molecule type" value="Genomic_DNA"/>
</dbReference>
<dbReference type="RefSeq" id="WP_029632993.1">
    <property type="nucleotide sequence ID" value="NZ_JACJTA010000083.1"/>
</dbReference>
<organism evidence="1 2">
    <name type="scientific">Scytonema hofmannii FACHB-248</name>
    <dbReference type="NCBI Taxonomy" id="1842502"/>
    <lineage>
        <taxon>Bacteria</taxon>
        <taxon>Bacillati</taxon>
        <taxon>Cyanobacteriota</taxon>
        <taxon>Cyanophyceae</taxon>
        <taxon>Nostocales</taxon>
        <taxon>Scytonemataceae</taxon>
        <taxon>Scytonema</taxon>
    </lineage>
</organism>
<keyword evidence="2" id="KW-1185">Reference proteome</keyword>
<evidence type="ECO:0000313" key="1">
    <source>
        <dbReference type="EMBL" id="MBD2608110.1"/>
    </source>
</evidence>
<reference evidence="1 2" key="1">
    <citation type="journal article" date="2020" name="ISME J.">
        <title>Comparative genomics reveals insights into cyanobacterial evolution and habitat adaptation.</title>
        <authorList>
            <person name="Chen M.Y."/>
            <person name="Teng W.K."/>
            <person name="Zhao L."/>
            <person name="Hu C.X."/>
            <person name="Zhou Y.K."/>
            <person name="Han B.P."/>
            <person name="Song L.R."/>
            <person name="Shu W.S."/>
        </authorList>
    </citation>
    <scope>NUCLEOTIDE SEQUENCE [LARGE SCALE GENOMIC DNA]</scope>
    <source>
        <strain evidence="1 2">FACHB-248</strain>
    </source>
</reference>
<proteinExistence type="predicted"/>
<name>A0ABR8GYA3_9CYAN</name>
<protein>
    <submittedName>
        <fullName evidence="1">Uncharacterized protein</fullName>
    </submittedName>
</protein>
<sequence>MTDAPNAIAKLREIILQLAVMGKLVPQNPNDEPASILLKKINDDKENLLKVKKIREADSLPSTHCREVRSLDVSLRYPRSEIETRARQQREADGSRIFFKIKLPQNQCIV</sequence>
<gene>
    <name evidence="1" type="ORF">H6G81_27240</name>
</gene>